<reference evidence="1 2" key="1">
    <citation type="submission" date="2014-04" db="EMBL/GenBank/DDBJ databases">
        <authorList>
            <consortium name="DOE Joint Genome Institute"/>
            <person name="Kuo A."/>
            <person name="Kohler A."/>
            <person name="Nagy L.G."/>
            <person name="Floudas D."/>
            <person name="Copeland A."/>
            <person name="Barry K.W."/>
            <person name="Cichocki N."/>
            <person name="Veneault-Fourrey C."/>
            <person name="LaButti K."/>
            <person name="Lindquist E.A."/>
            <person name="Lipzen A."/>
            <person name="Lundell T."/>
            <person name="Morin E."/>
            <person name="Murat C."/>
            <person name="Sun H."/>
            <person name="Tunlid A."/>
            <person name="Henrissat B."/>
            <person name="Grigoriev I.V."/>
            <person name="Hibbett D.S."/>
            <person name="Martin F."/>
            <person name="Nordberg H.P."/>
            <person name="Cantor M.N."/>
            <person name="Hua S.X."/>
        </authorList>
    </citation>
    <scope>NUCLEOTIDE SEQUENCE [LARGE SCALE GENOMIC DNA]</scope>
    <source>
        <strain evidence="1 2">LaAM-08-1</strain>
    </source>
</reference>
<dbReference type="Proteomes" id="UP000054477">
    <property type="component" value="Unassembled WGS sequence"/>
</dbReference>
<gene>
    <name evidence="1" type="ORF">K443DRAFT_5493</name>
</gene>
<protein>
    <submittedName>
        <fullName evidence="1">Uncharacterized protein</fullName>
    </submittedName>
</protein>
<accession>A0A0C9WV28</accession>
<organism evidence="1 2">
    <name type="scientific">Laccaria amethystina LaAM-08-1</name>
    <dbReference type="NCBI Taxonomy" id="1095629"/>
    <lineage>
        <taxon>Eukaryota</taxon>
        <taxon>Fungi</taxon>
        <taxon>Dikarya</taxon>
        <taxon>Basidiomycota</taxon>
        <taxon>Agaricomycotina</taxon>
        <taxon>Agaricomycetes</taxon>
        <taxon>Agaricomycetidae</taxon>
        <taxon>Agaricales</taxon>
        <taxon>Agaricineae</taxon>
        <taxon>Hydnangiaceae</taxon>
        <taxon>Laccaria</taxon>
    </lineage>
</organism>
<sequence length="81" mass="8986">MSFPISLSRADITALEKEPLLTFESTDIGSDHFPVEVAPQEHIMWSHTQSSSPNPRGQNTILRLIQAYAEPHGADIQQDGE</sequence>
<proteinExistence type="predicted"/>
<evidence type="ECO:0000313" key="1">
    <source>
        <dbReference type="EMBL" id="KIK03230.1"/>
    </source>
</evidence>
<dbReference type="HOGENOM" id="CLU_2574240_0_0_1"/>
<keyword evidence="2" id="KW-1185">Reference proteome</keyword>
<evidence type="ECO:0000313" key="2">
    <source>
        <dbReference type="Proteomes" id="UP000054477"/>
    </source>
</evidence>
<name>A0A0C9WV28_9AGAR</name>
<reference evidence="2" key="2">
    <citation type="submission" date="2015-01" db="EMBL/GenBank/DDBJ databases">
        <title>Evolutionary Origins and Diversification of the Mycorrhizal Mutualists.</title>
        <authorList>
            <consortium name="DOE Joint Genome Institute"/>
            <consortium name="Mycorrhizal Genomics Consortium"/>
            <person name="Kohler A."/>
            <person name="Kuo A."/>
            <person name="Nagy L.G."/>
            <person name="Floudas D."/>
            <person name="Copeland A."/>
            <person name="Barry K.W."/>
            <person name="Cichocki N."/>
            <person name="Veneault-Fourrey C."/>
            <person name="LaButti K."/>
            <person name="Lindquist E.A."/>
            <person name="Lipzen A."/>
            <person name="Lundell T."/>
            <person name="Morin E."/>
            <person name="Murat C."/>
            <person name="Riley R."/>
            <person name="Ohm R."/>
            <person name="Sun H."/>
            <person name="Tunlid A."/>
            <person name="Henrissat B."/>
            <person name="Grigoriev I.V."/>
            <person name="Hibbett D.S."/>
            <person name="Martin F."/>
        </authorList>
    </citation>
    <scope>NUCLEOTIDE SEQUENCE [LARGE SCALE GENOMIC DNA]</scope>
    <source>
        <strain evidence="2">LaAM-08-1</strain>
    </source>
</reference>
<dbReference type="AlphaFoldDB" id="A0A0C9WV28"/>
<dbReference type="EMBL" id="KN838582">
    <property type="protein sequence ID" value="KIK03230.1"/>
    <property type="molecule type" value="Genomic_DNA"/>
</dbReference>